<dbReference type="PANTHER" id="PTHR38011">
    <property type="entry name" value="DIHYDROFOLATE REDUCTASE FAMILY PROTEIN (AFU_ORTHOLOGUE AFUA_8G06820)"/>
    <property type="match status" value="1"/>
</dbReference>
<name>A0ABS7CPK8_9BACT</name>
<dbReference type="PANTHER" id="PTHR38011:SF11">
    <property type="entry name" value="2,5-DIAMINO-6-RIBOSYLAMINO-4(3H)-PYRIMIDINONE 5'-PHOSPHATE REDUCTASE"/>
    <property type="match status" value="1"/>
</dbReference>
<dbReference type="InterPro" id="IPR024072">
    <property type="entry name" value="DHFR-like_dom_sf"/>
</dbReference>
<keyword evidence="3" id="KW-1185">Reference proteome</keyword>
<dbReference type="SUPFAM" id="SSF53597">
    <property type="entry name" value="Dihydrofolate reductase-like"/>
    <property type="match status" value="1"/>
</dbReference>
<gene>
    <name evidence="2" type="ORF">K0O23_01745</name>
</gene>
<evidence type="ECO:0000313" key="2">
    <source>
        <dbReference type="EMBL" id="MBW7465774.1"/>
    </source>
</evidence>
<dbReference type="InterPro" id="IPR002734">
    <property type="entry name" value="RibDG_C"/>
</dbReference>
<protein>
    <submittedName>
        <fullName evidence="2">Dihydrofolate reductase family protein</fullName>
    </submittedName>
</protein>
<organism evidence="2 3">
    <name type="scientific">Pontibacter aydingkolensis</name>
    <dbReference type="NCBI Taxonomy" id="1911536"/>
    <lineage>
        <taxon>Bacteria</taxon>
        <taxon>Pseudomonadati</taxon>
        <taxon>Bacteroidota</taxon>
        <taxon>Cytophagia</taxon>
        <taxon>Cytophagales</taxon>
        <taxon>Hymenobacteraceae</taxon>
        <taxon>Pontibacter</taxon>
    </lineage>
</organism>
<proteinExistence type="predicted"/>
<dbReference type="RefSeq" id="WP_219875649.1">
    <property type="nucleotide sequence ID" value="NZ_JAHYXK010000001.1"/>
</dbReference>
<dbReference type="EMBL" id="JAHYXK010000001">
    <property type="protein sequence ID" value="MBW7465774.1"/>
    <property type="molecule type" value="Genomic_DNA"/>
</dbReference>
<dbReference type="Proteomes" id="UP000813018">
    <property type="component" value="Unassembled WGS sequence"/>
</dbReference>
<reference evidence="2 3" key="1">
    <citation type="journal article" date="2016" name="Int. J. Syst. Evol. Microbiol.">
        <title>Pontibacter aydingkolensis sp. nov., isolated from soil of a salt lake.</title>
        <authorList>
            <person name="Osman G."/>
            <person name="Zhang T."/>
            <person name="Lou K."/>
            <person name="Gao Y."/>
            <person name="Chang W."/>
            <person name="Lin Q."/>
            <person name="Yang H.M."/>
            <person name="Huo X.D."/>
            <person name="Wang N."/>
        </authorList>
    </citation>
    <scope>NUCLEOTIDE SEQUENCE [LARGE SCALE GENOMIC DNA]</scope>
    <source>
        <strain evidence="2 3">KACC 19255</strain>
    </source>
</reference>
<accession>A0ABS7CPK8</accession>
<dbReference type="InterPro" id="IPR050765">
    <property type="entry name" value="Riboflavin_Biosynth_HTPR"/>
</dbReference>
<dbReference type="Pfam" id="PF01872">
    <property type="entry name" value="RibD_C"/>
    <property type="match status" value="1"/>
</dbReference>
<evidence type="ECO:0000259" key="1">
    <source>
        <dbReference type="Pfam" id="PF01872"/>
    </source>
</evidence>
<dbReference type="Gene3D" id="3.40.430.10">
    <property type="entry name" value="Dihydrofolate Reductase, subunit A"/>
    <property type="match status" value="1"/>
</dbReference>
<comment type="caution">
    <text evidence="2">The sequence shown here is derived from an EMBL/GenBank/DDBJ whole genome shotgun (WGS) entry which is preliminary data.</text>
</comment>
<evidence type="ECO:0000313" key="3">
    <source>
        <dbReference type="Proteomes" id="UP000813018"/>
    </source>
</evidence>
<feature type="domain" description="Bacterial bifunctional deaminase-reductase C-terminal" evidence="1">
    <location>
        <begin position="4"/>
        <end position="168"/>
    </location>
</feature>
<sequence>MKPRKLTLYIAMSLDGYIAKPDDDLSWLSIVETEGEDYGYSEFIATVDTIILGKRTYDKVLSMGVGFPHAKKDCYIITRTPQEPKGKVKFYTGDIKELVTRLKAEEGGTIFCDGGGQVIKMLLQHQLIDEYIISIIPILLGDGIRLFQGGFPEQQVKLVDTKSYKSGLVQLHYIRM</sequence>